<comment type="caution">
    <text evidence="5">The sequence shown here is derived from an EMBL/GenBank/DDBJ whole genome shotgun (WGS) entry which is preliminary data.</text>
</comment>
<dbReference type="AlphaFoldDB" id="A0ABD1NM86"/>
<dbReference type="InterPro" id="IPR050258">
    <property type="entry name" value="Leguminous_Lectin"/>
</dbReference>
<keyword evidence="3" id="KW-0732">Signal</keyword>
<protein>
    <recommendedName>
        <fullName evidence="4">Legume lectin domain-containing protein</fullName>
    </recommendedName>
</protein>
<keyword evidence="6" id="KW-1185">Reference proteome</keyword>
<name>A0ABD1NM86_9FABA</name>
<dbReference type="GO" id="GO:0030246">
    <property type="term" value="F:carbohydrate binding"/>
    <property type="evidence" value="ECO:0007669"/>
    <property type="project" value="UniProtKB-KW"/>
</dbReference>
<gene>
    <name evidence="5" type="ORF">Fmac_002983</name>
</gene>
<comment type="similarity">
    <text evidence="1">Belongs to the leguminous lectin family.</text>
</comment>
<dbReference type="SUPFAM" id="SSF49899">
    <property type="entry name" value="Concanavalin A-like lectins/glucanases"/>
    <property type="match status" value="1"/>
</dbReference>
<reference evidence="5 6" key="1">
    <citation type="submission" date="2024-08" db="EMBL/GenBank/DDBJ databases">
        <title>Insights into the chromosomal genome structure of Flemingia macrophylla.</title>
        <authorList>
            <person name="Ding Y."/>
            <person name="Zhao Y."/>
            <person name="Bi W."/>
            <person name="Wu M."/>
            <person name="Zhao G."/>
            <person name="Gong Y."/>
            <person name="Li W."/>
            <person name="Zhang P."/>
        </authorList>
    </citation>
    <scope>NUCLEOTIDE SEQUENCE [LARGE SCALE GENOMIC DNA]</scope>
    <source>
        <strain evidence="5">DYQJB</strain>
        <tissue evidence="5">Leaf</tissue>
    </source>
</reference>
<dbReference type="Proteomes" id="UP001603857">
    <property type="component" value="Unassembled WGS sequence"/>
</dbReference>
<evidence type="ECO:0000313" key="5">
    <source>
        <dbReference type="EMBL" id="KAL2348983.1"/>
    </source>
</evidence>
<dbReference type="Pfam" id="PF00139">
    <property type="entry name" value="Lectin_legB"/>
    <property type="match status" value="1"/>
</dbReference>
<dbReference type="PANTHER" id="PTHR32401:SF31">
    <property type="entry name" value="LECTIN 6"/>
    <property type="match status" value="1"/>
</dbReference>
<keyword evidence="2" id="KW-0430">Lectin</keyword>
<sequence length="416" mass="46206">MAFLNSKHNLLQSTLFIKFLIPFLLLQHHIVKSQYSPSLANDESFSFGTSVFNQEDPNLILLGNATISGGVLRLTNTDLFGNPVPHSVGRALHFTPIHLWNKHNGELADFTGGFSFVVNNEGSSLHGDGFAFFLAPVDFHFPKNSSGGYLGLFSPETVFDPSRNQLVAIEFDSYTNEWDPSSPSQIPHIGIDVDSVKSVSAVPWPSELESPNAVAHASLNYNSESKRLSVFVSYPDNRNATVSAVVDLRNVLPEWIRVGFSASTGELVETHDILNWLFEATLHQLRLRFRRGLQEAVFHLSTDCILRIMADSGSGSGRRSGRSVTRLSGMTTARIARERTQVDVDPRSGRASGPNGAKFKSYLGVVVRQHISISIPSWDHVEEADKNLMWQDIQQNFDIPNTEVMRKKILSIMATR</sequence>
<dbReference type="CDD" id="cd06899">
    <property type="entry name" value="lectin_legume_LecRK_Arcelin_ConA"/>
    <property type="match status" value="1"/>
</dbReference>
<organism evidence="5 6">
    <name type="scientific">Flemingia macrophylla</name>
    <dbReference type="NCBI Taxonomy" id="520843"/>
    <lineage>
        <taxon>Eukaryota</taxon>
        <taxon>Viridiplantae</taxon>
        <taxon>Streptophyta</taxon>
        <taxon>Embryophyta</taxon>
        <taxon>Tracheophyta</taxon>
        <taxon>Spermatophyta</taxon>
        <taxon>Magnoliopsida</taxon>
        <taxon>eudicotyledons</taxon>
        <taxon>Gunneridae</taxon>
        <taxon>Pentapetalae</taxon>
        <taxon>rosids</taxon>
        <taxon>fabids</taxon>
        <taxon>Fabales</taxon>
        <taxon>Fabaceae</taxon>
        <taxon>Papilionoideae</taxon>
        <taxon>50 kb inversion clade</taxon>
        <taxon>NPAAA clade</taxon>
        <taxon>indigoferoid/millettioid clade</taxon>
        <taxon>Phaseoleae</taxon>
        <taxon>Flemingia</taxon>
    </lineage>
</organism>
<dbReference type="PANTHER" id="PTHR32401">
    <property type="entry name" value="CONCANAVALIN A-LIKE LECTIN FAMILY PROTEIN"/>
    <property type="match status" value="1"/>
</dbReference>
<proteinExistence type="inferred from homology"/>
<dbReference type="EMBL" id="JBGMDY010000001">
    <property type="protein sequence ID" value="KAL2348983.1"/>
    <property type="molecule type" value="Genomic_DNA"/>
</dbReference>
<accession>A0ABD1NM86</accession>
<evidence type="ECO:0000256" key="2">
    <source>
        <dbReference type="ARBA" id="ARBA00022734"/>
    </source>
</evidence>
<dbReference type="Gene3D" id="2.60.120.200">
    <property type="match status" value="1"/>
</dbReference>
<evidence type="ECO:0000259" key="4">
    <source>
        <dbReference type="Pfam" id="PF00139"/>
    </source>
</evidence>
<feature type="signal peptide" evidence="3">
    <location>
        <begin position="1"/>
        <end position="33"/>
    </location>
</feature>
<evidence type="ECO:0000256" key="1">
    <source>
        <dbReference type="ARBA" id="ARBA00007606"/>
    </source>
</evidence>
<evidence type="ECO:0000256" key="3">
    <source>
        <dbReference type="SAM" id="SignalP"/>
    </source>
</evidence>
<dbReference type="InterPro" id="IPR001220">
    <property type="entry name" value="Legume_lectin_dom"/>
</dbReference>
<feature type="chain" id="PRO_5044825606" description="Legume lectin domain-containing protein" evidence="3">
    <location>
        <begin position="34"/>
        <end position="416"/>
    </location>
</feature>
<feature type="domain" description="Legume lectin" evidence="4">
    <location>
        <begin position="46"/>
        <end position="281"/>
    </location>
</feature>
<dbReference type="InterPro" id="IPR013320">
    <property type="entry name" value="ConA-like_dom_sf"/>
</dbReference>
<evidence type="ECO:0000313" key="6">
    <source>
        <dbReference type="Proteomes" id="UP001603857"/>
    </source>
</evidence>